<sequence>MAVTAMNGNWYSKLSDRCLSLYQRQTTLSNIGMSQGISDTTSRQLNFAYPAEPGGPFQWRRKVFTVRNIVAEDQHDLIHYDTSRELQRIDGKGKIPPVSS</sequence>
<proteinExistence type="predicted"/>
<dbReference type="Proteomes" id="UP000612746">
    <property type="component" value="Unassembled WGS sequence"/>
</dbReference>
<dbReference type="AlphaFoldDB" id="A0A8H7PVE9"/>
<dbReference type="EMBL" id="JAEPRA010000009">
    <property type="protein sequence ID" value="KAG2180610.1"/>
    <property type="molecule type" value="Genomic_DNA"/>
</dbReference>
<keyword evidence="2" id="KW-1185">Reference proteome</keyword>
<protein>
    <submittedName>
        <fullName evidence="1">Uncharacterized protein</fullName>
    </submittedName>
</protein>
<organism evidence="1 2">
    <name type="scientific">Umbelopsis vinacea</name>
    <dbReference type="NCBI Taxonomy" id="44442"/>
    <lineage>
        <taxon>Eukaryota</taxon>
        <taxon>Fungi</taxon>
        <taxon>Fungi incertae sedis</taxon>
        <taxon>Mucoromycota</taxon>
        <taxon>Mucoromycotina</taxon>
        <taxon>Umbelopsidomycetes</taxon>
        <taxon>Umbelopsidales</taxon>
        <taxon>Umbelopsidaceae</taxon>
        <taxon>Umbelopsis</taxon>
    </lineage>
</organism>
<evidence type="ECO:0000313" key="2">
    <source>
        <dbReference type="Proteomes" id="UP000612746"/>
    </source>
</evidence>
<evidence type="ECO:0000313" key="1">
    <source>
        <dbReference type="EMBL" id="KAG2180610.1"/>
    </source>
</evidence>
<reference evidence="1" key="1">
    <citation type="submission" date="2020-12" db="EMBL/GenBank/DDBJ databases">
        <title>Metabolic potential, ecology and presence of endohyphal bacteria is reflected in genomic diversity of Mucoromycotina.</title>
        <authorList>
            <person name="Muszewska A."/>
            <person name="Okrasinska A."/>
            <person name="Steczkiewicz K."/>
            <person name="Drgas O."/>
            <person name="Orlowska M."/>
            <person name="Perlinska-Lenart U."/>
            <person name="Aleksandrzak-Piekarczyk T."/>
            <person name="Szatraj K."/>
            <person name="Zielenkiewicz U."/>
            <person name="Pilsyk S."/>
            <person name="Malc E."/>
            <person name="Mieczkowski P."/>
            <person name="Kruszewska J.S."/>
            <person name="Biernat P."/>
            <person name="Pawlowska J."/>
        </authorList>
    </citation>
    <scope>NUCLEOTIDE SEQUENCE</scope>
    <source>
        <strain evidence="1">WA0000051536</strain>
    </source>
</reference>
<accession>A0A8H7PVE9</accession>
<name>A0A8H7PVE9_9FUNG</name>
<gene>
    <name evidence="1" type="ORF">INT44_003614</name>
</gene>
<comment type="caution">
    <text evidence="1">The sequence shown here is derived from an EMBL/GenBank/DDBJ whole genome shotgun (WGS) entry which is preliminary data.</text>
</comment>